<comment type="caution">
    <text evidence="1">The sequence shown here is derived from an EMBL/GenBank/DDBJ whole genome shotgun (WGS) entry which is preliminary data.</text>
</comment>
<dbReference type="RefSeq" id="WP_266050865.1">
    <property type="nucleotide sequence ID" value="NZ_JAPFQO010000001.1"/>
</dbReference>
<reference evidence="1 2" key="1">
    <citation type="submission" date="2022-11" db="EMBL/GenBank/DDBJ databases">
        <title>The characterization of three novel Bacteroidetes species and genomic analysis of their roles in tidal elemental geochemical cycles.</title>
        <authorList>
            <person name="Ma K.-J."/>
        </authorList>
    </citation>
    <scope>NUCLEOTIDE SEQUENCE [LARGE SCALE GENOMIC DNA]</scope>
    <source>
        <strain evidence="1 2">M82</strain>
    </source>
</reference>
<proteinExistence type="predicted"/>
<dbReference type="EMBL" id="JAPFQO010000001">
    <property type="protein sequence ID" value="MCX2738816.1"/>
    <property type="molecule type" value="Genomic_DNA"/>
</dbReference>
<sequence length="174" mass="19860">MCCVSFLFVPDGRNLYFILVQAQQAGSYMPPFSHCPVYLQKRACANGQSINQSYENMQTYKLYLTALALLPMGACTSLSEGQQELPPAPVNERVTLRSDPTQTLRQRMDNNASEINRKRNIEQFDSNKPAMTPNALRPRTLPYAPIDSSRHFIYWPLRPVVRPLPPTIRETNQQ</sequence>
<evidence type="ECO:0008006" key="3">
    <source>
        <dbReference type="Google" id="ProtNLM"/>
    </source>
</evidence>
<gene>
    <name evidence="1" type="ORF">OO017_02560</name>
</gene>
<keyword evidence="2" id="KW-1185">Reference proteome</keyword>
<organism evidence="1 2">
    <name type="scientific">Pontibacter anaerobius</name>
    <dbReference type="NCBI Taxonomy" id="2993940"/>
    <lineage>
        <taxon>Bacteria</taxon>
        <taxon>Pseudomonadati</taxon>
        <taxon>Bacteroidota</taxon>
        <taxon>Cytophagia</taxon>
        <taxon>Cytophagales</taxon>
        <taxon>Hymenobacteraceae</taxon>
        <taxon>Pontibacter</taxon>
    </lineage>
</organism>
<name>A0ABT3RBJ9_9BACT</name>
<evidence type="ECO:0000313" key="1">
    <source>
        <dbReference type="EMBL" id="MCX2738816.1"/>
    </source>
</evidence>
<protein>
    <recommendedName>
        <fullName evidence="3">Lipoprotein</fullName>
    </recommendedName>
</protein>
<accession>A0ABT3RBJ9</accession>
<evidence type="ECO:0000313" key="2">
    <source>
        <dbReference type="Proteomes" id="UP001207228"/>
    </source>
</evidence>
<dbReference type="Proteomes" id="UP001207228">
    <property type="component" value="Unassembled WGS sequence"/>
</dbReference>